<evidence type="ECO:0000256" key="8">
    <source>
        <dbReference type="ARBA" id="ARBA00022801"/>
    </source>
</evidence>
<feature type="domain" description="Peptidase M1 membrane alanine aminopeptidase" evidence="14">
    <location>
        <begin position="523"/>
        <end position="666"/>
    </location>
</feature>
<reference evidence="17" key="1">
    <citation type="submission" date="2018-09" db="EMBL/GenBank/DDBJ databases">
        <authorList>
            <person name="Zhu H."/>
        </authorList>
    </citation>
    <scope>NUCLEOTIDE SEQUENCE [LARGE SCALE GENOMIC DNA]</scope>
    <source>
        <strain evidence="17">K1W22B-1</strain>
    </source>
</reference>
<dbReference type="InterPro" id="IPR014782">
    <property type="entry name" value="Peptidase_M1_dom"/>
</dbReference>
<keyword evidence="9" id="KW-0862">Zinc</keyword>
<feature type="compositionally biased region" description="Basic residues" evidence="13">
    <location>
        <begin position="162"/>
        <end position="180"/>
    </location>
</feature>
<dbReference type="GO" id="GO:0008270">
    <property type="term" value="F:zinc ion binding"/>
    <property type="evidence" value="ECO:0007669"/>
    <property type="project" value="InterPro"/>
</dbReference>
<dbReference type="Pfam" id="PF17900">
    <property type="entry name" value="Peptidase_M1_N"/>
    <property type="match status" value="1"/>
</dbReference>
<name>A0A3A5H276_9ACTN</name>
<keyword evidence="6" id="KW-0645">Protease</keyword>
<dbReference type="SUPFAM" id="SSF55486">
    <property type="entry name" value="Metalloproteases ('zincins'), catalytic domain"/>
    <property type="match status" value="1"/>
</dbReference>
<dbReference type="EMBL" id="QYRP01000002">
    <property type="protein sequence ID" value="RJS44909.1"/>
    <property type="molecule type" value="Genomic_DNA"/>
</dbReference>
<dbReference type="Gene3D" id="2.60.40.1730">
    <property type="entry name" value="tricorn interacting facor f3 domain"/>
    <property type="match status" value="1"/>
</dbReference>
<organism evidence="16 17">
    <name type="scientific">Nocardioides cavernaquae</name>
    <dbReference type="NCBI Taxonomy" id="2321396"/>
    <lineage>
        <taxon>Bacteria</taxon>
        <taxon>Bacillati</taxon>
        <taxon>Actinomycetota</taxon>
        <taxon>Actinomycetes</taxon>
        <taxon>Propionibacteriales</taxon>
        <taxon>Nocardioidaceae</taxon>
        <taxon>Nocardioides</taxon>
    </lineage>
</organism>
<feature type="domain" description="Aminopeptidase N-like N-terminal" evidence="15">
    <location>
        <begin position="366"/>
        <end position="429"/>
    </location>
</feature>
<dbReference type="Gene3D" id="1.10.390.10">
    <property type="entry name" value="Neutral Protease Domain 2"/>
    <property type="match status" value="1"/>
</dbReference>
<feature type="compositionally biased region" description="Low complexity" evidence="13">
    <location>
        <begin position="67"/>
        <end position="80"/>
    </location>
</feature>
<evidence type="ECO:0000256" key="3">
    <source>
        <dbReference type="ARBA" id="ARBA00010136"/>
    </source>
</evidence>
<feature type="compositionally biased region" description="Basic residues" evidence="13">
    <location>
        <begin position="52"/>
        <end position="66"/>
    </location>
</feature>
<dbReference type="AlphaFoldDB" id="A0A3A5H276"/>
<evidence type="ECO:0000259" key="14">
    <source>
        <dbReference type="Pfam" id="PF01433"/>
    </source>
</evidence>
<comment type="cofactor">
    <cofactor evidence="2">
        <name>Zn(2+)</name>
        <dbReference type="ChEBI" id="CHEBI:29105"/>
    </cofactor>
</comment>
<proteinExistence type="inferred from homology"/>
<dbReference type="GO" id="GO:0008237">
    <property type="term" value="F:metallopeptidase activity"/>
    <property type="evidence" value="ECO:0007669"/>
    <property type="project" value="UniProtKB-KW"/>
</dbReference>
<dbReference type="InterPro" id="IPR050344">
    <property type="entry name" value="Peptidase_M1_aminopeptidases"/>
</dbReference>
<evidence type="ECO:0000256" key="10">
    <source>
        <dbReference type="ARBA" id="ARBA00023049"/>
    </source>
</evidence>
<evidence type="ECO:0000313" key="17">
    <source>
        <dbReference type="Proteomes" id="UP000276542"/>
    </source>
</evidence>
<comment type="catalytic activity">
    <reaction evidence="1">
        <text>Release of an N-terminal amino acid, Xaa-|-Yaa- from a peptide, amide or arylamide. Xaa is preferably Ala, but may be most amino acids including Pro (slow action). When a terminal hydrophobic residue is followed by a prolyl residue, the two may be released as an intact Xaa-Pro dipeptide.</text>
        <dbReference type="EC" id="3.4.11.2"/>
    </reaction>
</comment>
<sequence>MIPTGRCAWTHYAARDRPRDMHRASCKEIRGADLVPSSRSGDARHAQPLLQRPRRSRRARRPRAGHPARAGRGARGSAAGTRRRRGHVRRGVARRGARAGAAPAGPPPDRRCPDHRRGGGSCRRHRAEADHRAGADRACGQGRPSGPRRLRRPRPWHGSTPGRRRIRQPARGPRSHRLGRAAHRRALCGWLHHSRTHHDRPRMRSRVATAAAAAFVTLLAACTTAGEDASAQETPSPVNGAAGIGDRYFPADGNGGYDVTHYAINDTMRLRAGTLSGTTKITARATQDLASFSVDLLLTVTGVTVNGAAASYSRPNRHEVRIRPKSPIPAGKTFTVVVGHQGTPGSISWEGERSWFGNEREVVAINEPHIAPWWFAANDHPRDKATFDIAVRVRRGNQAISNGSLVSTTRTPNWTTYRWRMAQPMTTYLAFFAAGRFIVERGRTAHGTPYLIAVSQQLGDAQQRSALALMRRTSVVQGWLEDRLGTYPFPVTGGVVTSHRTGFALENQTRPVYPYLGSDADWLVAHELAHQWFGNSVTLESWKDIWLNEGLATYMETWWDNRREADQPAALQDWLEFQWETYANGSDFWQVKIGDPGTKSLFGDEVYQRGAMAVQALRHRIGETDFNAVLRTWVTRHRNGNAAIADFTALAEEISGEDLDGFFQHWLYDTQRPAHTEENGF</sequence>
<dbReference type="InterPro" id="IPR042097">
    <property type="entry name" value="Aminopeptidase_N-like_N_sf"/>
</dbReference>
<dbReference type="EC" id="3.4.11.2" evidence="4"/>
<evidence type="ECO:0000256" key="7">
    <source>
        <dbReference type="ARBA" id="ARBA00022723"/>
    </source>
</evidence>
<feature type="compositionally biased region" description="Basic residues" evidence="13">
    <location>
        <begin position="146"/>
        <end position="155"/>
    </location>
</feature>
<accession>A0A3A5H276</accession>
<dbReference type="PRINTS" id="PR00756">
    <property type="entry name" value="ALADIPTASE"/>
</dbReference>
<comment type="similarity">
    <text evidence="3">Belongs to the peptidase M1 family.</text>
</comment>
<feature type="compositionally biased region" description="Basic residues" evidence="13">
    <location>
        <begin position="81"/>
        <end position="97"/>
    </location>
</feature>
<keyword evidence="10" id="KW-0482">Metalloprotease</keyword>
<comment type="caution">
    <text evidence="16">The sequence shown here is derived from an EMBL/GenBank/DDBJ whole genome shotgun (WGS) entry which is preliminary data.</text>
</comment>
<dbReference type="GO" id="GO:0006508">
    <property type="term" value="P:proteolysis"/>
    <property type="evidence" value="ECO:0007669"/>
    <property type="project" value="UniProtKB-KW"/>
</dbReference>
<evidence type="ECO:0000313" key="16">
    <source>
        <dbReference type="EMBL" id="RJS44909.1"/>
    </source>
</evidence>
<protein>
    <recommendedName>
        <fullName evidence="5">Aminopeptidase N</fullName>
        <ecNumber evidence="4">3.4.11.2</ecNumber>
    </recommendedName>
    <alternativeName>
        <fullName evidence="11">Alanine aminopeptidase</fullName>
    </alternativeName>
    <alternativeName>
        <fullName evidence="12">Lysyl aminopeptidase</fullName>
    </alternativeName>
</protein>
<evidence type="ECO:0000256" key="2">
    <source>
        <dbReference type="ARBA" id="ARBA00001947"/>
    </source>
</evidence>
<keyword evidence="7" id="KW-0479">Metal-binding</keyword>
<dbReference type="OrthoDB" id="3885507at2"/>
<evidence type="ECO:0000256" key="12">
    <source>
        <dbReference type="ARBA" id="ARBA00031533"/>
    </source>
</evidence>
<evidence type="ECO:0000256" key="9">
    <source>
        <dbReference type="ARBA" id="ARBA00022833"/>
    </source>
</evidence>
<evidence type="ECO:0000256" key="4">
    <source>
        <dbReference type="ARBA" id="ARBA00012564"/>
    </source>
</evidence>
<evidence type="ECO:0000256" key="5">
    <source>
        <dbReference type="ARBA" id="ARBA00015611"/>
    </source>
</evidence>
<feature type="compositionally biased region" description="Basic and acidic residues" evidence="13">
    <location>
        <begin position="108"/>
        <end position="117"/>
    </location>
</feature>
<dbReference type="InterPro" id="IPR045357">
    <property type="entry name" value="Aminopeptidase_N-like_N"/>
</dbReference>
<dbReference type="Pfam" id="PF01433">
    <property type="entry name" value="Peptidase_M1"/>
    <property type="match status" value="1"/>
</dbReference>
<dbReference type="CDD" id="cd09603">
    <property type="entry name" value="M1_APN_like"/>
    <property type="match status" value="1"/>
</dbReference>
<evidence type="ECO:0000256" key="11">
    <source>
        <dbReference type="ARBA" id="ARBA00029811"/>
    </source>
</evidence>
<dbReference type="PANTHER" id="PTHR11533">
    <property type="entry name" value="PROTEASE M1 ZINC METALLOPROTEASE"/>
    <property type="match status" value="1"/>
</dbReference>
<dbReference type="Proteomes" id="UP000276542">
    <property type="component" value="Unassembled WGS sequence"/>
</dbReference>
<dbReference type="InterPro" id="IPR001930">
    <property type="entry name" value="Peptidase_M1"/>
</dbReference>
<evidence type="ECO:0000256" key="6">
    <source>
        <dbReference type="ARBA" id="ARBA00022670"/>
    </source>
</evidence>
<evidence type="ECO:0000259" key="15">
    <source>
        <dbReference type="Pfam" id="PF17900"/>
    </source>
</evidence>
<evidence type="ECO:0000256" key="1">
    <source>
        <dbReference type="ARBA" id="ARBA00000098"/>
    </source>
</evidence>
<keyword evidence="17" id="KW-1185">Reference proteome</keyword>
<feature type="region of interest" description="Disordered" evidence="13">
    <location>
        <begin position="30"/>
        <end position="180"/>
    </location>
</feature>
<evidence type="ECO:0000256" key="13">
    <source>
        <dbReference type="SAM" id="MobiDB-lite"/>
    </source>
</evidence>
<dbReference type="PANTHER" id="PTHR11533:SF297">
    <property type="entry name" value="AMINOPEPTIDASE N"/>
    <property type="match status" value="1"/>
</dbReference>
<keyword evidence="8" id="KW-0378">Hydrolase</keyword>
<dbReference type="GO" id="GO:0016285">
    <property type="term" value="F:alanyl aminopeptidase activity"/>
    <property type="evidence" value="ECO:0007669"/>
    <property type="project" value="UniProtKB-EC"/>
</dbReference>
<gene>
    <name evidence="16" type="ORF">D4739_00715</name>
</gene>
<dbReference type="SUPFAM" id="SSF63737">
    <property type="entry name" value="Leukotriene A4 hydrolase N-terminal domain"/>
    <property type="match status" value="1"/>
</dbReference>
<dbReference type="InterPro" id="IPR027268">
    <property type="entry name" value="Peptidase_M4/M1_CTD_sf"/>
</dbReference>